<proteinExistence type="predicted"/>
<dbReference type="InParanoid" id="A0A420WEY6"/>
<evidence type="ECO:0000256" key="1">
    <source>
        <dbReference type="SAM" id="Phobius"/>
    </source>
</evidence>
<evidence type="ECO:0000313" key="3">
    <source>
        <dbReference type="Proteomes" id="UP000282211"/>
    </source>
</evidence>
<reference evidence="2 3" key="1">
    <citation type="submission" date="2018-10" db="EMBL/GenBank/DDBJ databases">
        <title>Genomic Encyclopedia of Type Strains, Phase IV (KMG-IV): sequencing the most valuable type-strain genomes for metagenomic binning, comparative biology and taxonomic classification.</title>
        <authorList>
            <person name="Goeker M."/>
        </authorList>
    </citation>
    <scope>NUCLEOTIDE SEQUENCE [LARGE SCALE GENOMIC DNA]</scope>
    <source>
        <strain evidence="2 3">DSM 22008</strain>
    </source>
</reference>
<dbReference type="RefSeq" id="WP_121102363.1">
    <property type="nucleotide sequence ID" value="NZ_RBII01000002.1"/>
</dbReference>
<evidence type="ECO:0000313" key="2">
    <source>
        <dbReference type="EMBL" id="RKQ69547.1"/>
    </source>
</evidence>
<organism evidence="2 3">
    <name type="scientific">Litorimonas taeanensis</name>
    <dbReference type="NCBI Taxonomy" id="568099"/>
    <lineage>
        <taxon>Bacteria</taxon>
        <taxon>Pseudomonadati</taxon>
        <taxon>Pseudomonadota</taxon>
        <taxon>Alphaproteobacteria</taxon>
        <taxon>Maricaulales</taxon>
        <taxon>Robiginitomaculaceae</taxon>
    </lineage>
</organism>
<keyword evidence="1" id="KW-0472">Membrane</keyword>
<gene>
    <name evidence="2" type="ORF">DES40_2348</name>
</gene>
<keyword evidence="1" id="KW-1133">Transmembrane helix</keyword>
<keyword evidence="3" id="KW-1185">Reference proteome</keyword>
<protein>
    <submittedName>
        <fullName evidence="2">Uncharacterized protein</fullName>
    </submittedName>
</protein>
<dbReference type="EMBL" id="RBII01000002">
    <property type="protein sequence ID" value="RKQ69547.1"/>
    <property type="molecule type" value="Genomic_DNA"/>
</dbReference>
<sequence length="67" mass="7880">MERRYENLLKTILLFKLCLWVIIAFSRLLADRLVSKKPKLSQASLHFDDPYLAQDGQSENILALRYL</sequence>
<keyword evidence="1" id="KW-0812">Transmembrane</keyword>
<accession>A0A420WEY6</accession>
<dbReference type="AlphaFoldDB" id="A0A420WEY6"/>
<feature type="transmembrane region" description="Helical" evidence="1">
    <location>
        <begin position="12"/>
        <end position="30"/>
    </location>
</feature>
<dbReference type="Proteomes" id="UP000282211">
    <property type="component" value="Unassembled WGS sequence"/>
</dbReference>
<comment type="caution">
    <text evidence="2">The sequence shown here is derived from an EMBL/GenBank/DDBJ whole genome shotgun (WGS) entry which is preliminary data.</text>
</comment>
<name>A0A420WEY6_9PROT</name>